<proteinExistence type="predicted"/>
<evidence type="ECO:0000313" key="1">
    <source>
        <dbReference type="EMBL" id="HIZ90107.1"/>
    </source>
</evidence>
<dbReference type="Proteomes" id="UP000824176">
    <property type="component" value="Unassembled WGS sequence"/>
</dbReference>
<reference evidence="1" key="2">
    <citation type="submission" date="2021-04" db="EMBL/GenBank/DDBJ databases">
        <authorList>
            <person name="Gilroy R."/>
        </authorList>
    </citation>
    <scope>NUCLEOTIDE SEQUENCE</scope>
    <source>
        <strain evidence="1">ChiW4-1371</strain>
    </source>
</reference>
<dbReference type="EMBL" id="DXAQ01000136">
    <property type="protein sequence ID" value="HIZ90107.1"/>
    <property type="molecule type" value="Genomic_DNA"/>
</dbReference>
<dbReference type="AlphaFoldDB" id="A0A9D2GVG6"/>
<accession>A0A9D2GVG6</accession>
<comment type="caution">
    <text evidence="1">The sequence shown here is derived from an EMBL/GenBank/DDBJ whole genome shotgun (WGS) entry which is preliminary data.</text>
</comment>
<name>A0A9D2GVG6_9BACT</name>
<evidence type="ECO:0008006" key="3">
    <source>
        <dbReference type="Google" id="ProtNLM"/>
    </source>
</evidence>
<sequence>MVKIREYKSRKAADKASSYLMSKGIPAVIKGYVRVPKGLEHLKDNIVELSVPEHLYNKALEHLSQYESRLESERNQ</sequence>
<protein>
    <recommendedName>
        <fullName evidence="3">DUF2007 domain-containing protein</fullName>
    </recommendedName>
</protein>
<evidence type="ECO:0000313" key="2">
    <source>
        <dbReference type="Proteomes" id="UP000824176"/>
    </source>
</evidence>
<organism evidence="1 2">
    <name type="scientific">Candidatus Mucispirillum faecigallinarum</name>
    <dbReference type="NCBI Taxonomy" id="2838699"/>
    <lineage>
        <taxon>Bacteria</taxon>
        <taxon>Pseudomonadati</taxon>
        <taxon>Deferribacterota</taxon>
        <taxon>Deferribacteres</taxon>
        <taxon>Deferribacterales</taxon>
        <taxon>Mucispirillaceae</taxon>
        <taxon>Mucispirillum</taxon>
    </lineage>
</organism>
<reference evidence="1" key="1">
    <citation type="journal article" date="2021" name="PeerJ">
        <title>Extensive microbial diversity within the chicken gut microbiome revealed by metagenomics and culture.</title>
        <authorList>
            <person name="Gilroy R."/>
            <person name="Ravi A."/>
            <person name="Getino M."/>
            <person name="Pursley I."/>
            <person name="Horton D.L."/>
            <person name="Alikhan N.F."/>
            <person name="Baker D."/>
            <person name="Gharbi K."/>
            <person name="Hall N."/>
            <person name="Watson M."/>
            <person name="Adriaenssens E.M."/>
            <person name="Foster-Nyarko E."/>
            <person name="Jarju S."/>
            <person name="Secka A."/>
            <person name="Antonio M."/>
            <person name="Oren A."/>
            <person name="Chaudhuri R.R."/>
            <person name="La Ragione R."/>
            <person name="Hildebrand F."/>
            <person name="Pallen M.J."/>
        </authorList>
    </citation>
    <scope>NUCLEOTIDE SEQUENCE</scope>
    <source>
        <strain evidence="1">ChiW4-1371</strain>
    </source>
</reference>
<gene>
    <name evidence="1" type="ORF">H9804_09170</name>
</gene>